<dbReference type="InterPro" id="IPR052205">
    <property type="entry name" value="FliO/MopB"/>
</dbReference>
<evidence type="ECO:0000256" key="1">
    <source>
        <dbReference type="ARBA" id="ARBA00022475"/>
    </source>
</evidence>
<keyword evidence="3 7" id="KW-1133">Transmembrane helix</keyword>
<dbReference type="NCBIfam" id="TIGR03500">
    <property type="entry name" value="FliO_TIGR"/>
    <property type="match status" value="1"/>
</dbReference>
<dbReference type="Pfam" id="PF04347">
    <property type="entry name" value="FliO"/>
    <property type="match status" value="1"/>
</dbReference>
<dbReference type="PANTHER" id="PTHR38766">
    <property type="entry name" value="FLAGELLAR PROTEIN FLIO"/>
    <property type="match status" value="1"/>
</dbReference>
<evidence type="ECO:0000256" key="2">
    <source>
        <dbReference type="ARBA" id="ARBA00022692"/>
    </source>
</evidence>
<evidence type="ECO:0000313" key="10">
    <source>
        <dbReference type="Proteomes" id="UP001501083"/>
    </source>
</evidence>
<reference evidence="10" key="1">
    <citation type="journal article" date="2019" name="Int. J. Syst. Evol. Microbiol.">
        <title>The Global Catalogue of Microorganisms (GCM) 10K type strain sequencing project: providing services to taxonomists for standard genome sequencing and annotation.</title>
        <authorList>
            <consortium name="The Broad Institute Genomics Platform"/>
            <consortium name="The Broad Institute Genome Sequencing Center for Infectious Disease"/>
            <person name="Wu L."/>
            <person name="Ma J."/>
        </authorList>
    </citation>
    <scope>NUCLEOTIDE SEQUENCE [LARGE SCALE GENOMIC DNA]</scope>
    <source>
        <strain evidence="10">JCM 19212</strain>
    </source>
</reference>
<organism evidence="9 10">
    <name type="scientific">Lysobacter panacisoli</name>
    <dbReference type="NCBI Taxonomy" id="1255263"/>
    <lineage>
        <taxon>Bacteria</taxon>
        <taxon>Pseudomonadati</taxon>
        <taxon>Pseudomonadota</taxon>
        <taxon>Gammaproteobacteria</taxon>
        <taxon>Lysobacterales</taxon>
        <taxon>Lysobacteraceae</taxon>
        <taxon>Lysobacter</taxon>
    </lineage>
</organism>
<dbReference type="PANTHER" id="PTHR38766:SF1">
    <property type="entry name" value="FLAGELLAR PROTEIN FLIO"/>
    <property type="match status" value="1"/>
</dbReference>
<accession>A0ABP9LLJ6</accession>
<feature type="transmembrane region" description="Helical" evidence="7">
    <location>
        <begin position="108"/>
        <end position="129"/>
    </location>
</feature>
<keyword evidence="10" id="KW-1185">Reference proteome</keyword>
<dbReference type="InterPro" id="IPR022781">
    <property type="entry name" value="Flagellar_biosynth_FliO"/>
</dbReference>
<evidence type="ECO:0000256" key="4">
    <source>
        <dbReference type="ARBA" id="ARBA00023136"/>
    </source>
</evidence>
<feature type="region of interest" description="Disordered" evidence="8">
    <location>
        <begin position="58"/>
        <end position="85"/>
    </location>
</feature>
<evidence type="ECO:0000256" key="5">
    <source>
        <dbReference type="ARBA" id="ARBA00023143"/>
    </source>
</evidence>
<protein>
    <recommendedName>
        <fullName evidence="7">Flagellar protein</fullName>
    </recommendedName>
</protein>
<proteinExistence type="inferred from homology"/>
<dbReference type="Proteomes" id="UP001501083">
    <property type="component" value="Unassembled WGS sequence"/>
</dbReference>
<feature type="compositionally biased region" description="Low complexity" evidence="8">
    <location>
        <begin position="58"/>
        <end position="70"/>
    </location>
</feature>
<dbReference type="EMBL" id="BAABKY010000002">
    <property type="protein sequence ID" value="GAA5078682.1"/>
    <property type="molecule type" value="Genomic_DNA"/>
</dbReference>
<evidence type="ECO:0000256" key="7">
    <source>
        <dbReference type="RuleBase" id="RU362064"/>
    </source>
</evidence>
<sequence length="213" mass="20954">MSADGAAQSDRTVAVGVSAVDAPAAPPTPVAASVAQADNALPCAQGSVGEGCGPLAANASPQASAQSASPVTPSLPLQAGAGARTHTATIAQPQKAPAFAKPSDGPGIGGAVFALILVVSLILGLGWLARRMPGVGRASNNALRVVGSLALGPRDRVVVVEAGSTQLLLGVSSSGIRHLHTLDAPLPVAQPSQGQNIATPFAQLLAQHFGKKP</sequence>
<evidence type="ECO:0000256" key="6">
    <source>
        <dbReference type="ARBA" id="ARBA00037937"/>
    </source>
</evidence>
<evidence type="ECO:0000256" key="8">
    <source>
        <dbReference type="SAM" id="MobiDB-lite"/>
    </source>
</evidence>
<evidence type="ECO:0000256" key="3">
    <source>
        <dbReference type="ARBA" id="ARBA00022989"/>
    </source>
</evidence>
<keyword evidence="2 7" id="KW-0812">Transmembrane</keyword>
<keyword evidence="1 7" id="KW-1003">Cell membrane</keyword>
<evidence type="ECO:0000313" key="9">
    <source>
        <dbReference type="EMBL" id="GAA5078682.1"/>
    </source>
</evidence>
<gene>
    <name evidence="9" type="ORF">GCM10025759_26050</name>
</gene>
<comment type="caution">
    <text evidence="9">The sequence shown here is derived from an EMBL/GenBank/DDBJ whole genome shotgun (WGS) entry which is preliminary data.</text>
</comment>
<keyword evidence="5 7" id="KW-0975">Bacterial flagellum</keyword>
<comment type="subcellular location">
    <subcellularLocation>
        <location evidence="7">Cell membrane</location>
    </subcellularLocation>
    <subcellularLocation>
        <location evidence="7">Bacterial flagellum basal body</location>
    </subcellularLocation>
</comment>
<comment type="similarity">
    <text evidence="6 7">Belongs to the FliO/MopB family.</text>
</comment>
<keyword evidence="4 7" id="KW-0472">Membrane</keyword>
<name>A0ABP9LLJ6_9GAMM</name>